<dbReference type="CDD" id="cd02440">
    <property type="entry name" value="AdoMet_MTases"/>
    <property type="match status" value="1"/>
</dbReference>
<evidence type="ECO:0000313" key="3">
    <source>
        <dbReference type="EMBL" id="SDM58472.1"/>
    </source>
</evidence>
<dbReference type="InterPro" id="IPR029063">
    <property type="entry name" value="SAM-dependent_MTases_sf"/>
</dbReference>
<dbReference type="RefSeq" id="WP_090232833.1">
    <property type="nucleotide sequence ID" value="NZ_FNHW01000001.1"/>
</dbReference>
<evidence type="ECO:0000259" key="2">
    <source>
        <dbReference type="Pfam" id="PF13649"/>
    </source>
</evidence>
<protein>
    <submittedName>
        <fullName evidence="3">Methyltransferase domain-containing protein</fullName>
    </submittedName>
</protein>
<dbReference type="OrthoDB" id="146133at2"/>
<dbReference type="EMBL" id="FNHW01000001">
    <property type="protein sequence ID" value="SDM58472.1"/>
    <property type="molecule type" value="Genomic_DNA"/>
</dbReference>
<keyword evidence="4" id="KW-1185">Reference proteome</keyword>
<dbReference type="STRING" id="459525.SAMN04488137_0885"/>
<dbReference type="PANTHER" id="PTHR43861">
    <property type="entry name" value="TRANS-ACONITATE 2-METHYLTRANSFERASE-RELATED"/>
    <property type="match status" value="1"/>
</dbReference>
<dbReference type="GO" id="GO:0032259">
    <property type="term" value="P:methylation"/>
    <property type="evidence" value="ECO:0007669"/>
    <property type="project" value="UniProtKB-KW"/>
</dbReference>
<gene>
    <name evidence="3" type="ORF">SAMN04488137_0885</name>
</gene>
<keyword evidence="1 3" id="KW-0808">Transferase</keyword>
<evidence type="ECO:0000256" key="1">
    <source>
        <dbReference type="ARBA" id="ARBA00022679"/>
    </source>
</evidence>
<dbReference type="AlphaFoldDB" id="A0A1G9UEY4"/>
<accession>A0A1G9UEY4</accession>
<dbReference type="InterPro" id="IPR041698">
    <property type="entry name" value="Methyltransf_25"/>
</dbReference>
<dbReference type="SUPFAM" id="SSF53335">
    <property type="entry name" value="S-adenosyl-L-methionine-dependent methyltransferases"/>
    <property type="match status" value="1"/>
</dbReference>
<evidence type="ECO:0000313" key="4">
    <source>
        <dbReference type="Proteomes" id="UP000199544"/>
    </source>
</evidence>
<sequence>MIHDWIKLWRARSWMKRNQSFLYTWHAYVGYTLDLFNAFQQAEDTARVAARMQLNKLLLERWIEVGLAIGHLKRKRDGKIISSRMLKQYVSKESPYSVGILLKEMLELHIPVLLSYPELMRGKKSKLFAEEEFAYTVAETSTLIEKLAFPKIHQVLKRKGIRSVLDLGCGHAGYLQKMASKNPEMRLTGVEKNKEVYEEALKRCNEYTQCIELFQGDLKQFTISEKVELIMMNNLLYYFPPKERIDIMCKANSLLTNGGTLVIITPLSDYKNGNAFASAFNSFMSAHENLYPLPSYKEIQNAAVQSGFKIEETRPIIKEGAWCMICLEKKAVAAAEQQQMTC</sequence>
<reference evidence="4" key="1">
    <citation type="submission" date="2016-10" db="EMBL/GenBank/DDBJ databases">
        <authorList>
            <person name="Varghese N."/>
            <person name="Submissions S."/>
        </authorList>
    </citation>
    <scope>NUCLEOTIDE SEQUENCE [LARGE SCALE GENOMIC DNA]</scope>
    <source>
        <strain evidence="4">CGMCC 1.6854</strain>
    </source>
</reference>
<dbReference type="GO" id="GO:0008168">
    <property type="term" value="F:methyltransferase activity"/>
    <property type="evidence" value="ECO:0007669"/>
    <property type="project" value="UniProtKB-KW"/>
</dbReference>
<keyword evidence="3" id="KW-0489">Methyltransferase</keyword>
<organism evidence="3 4">
    <name type="scientific">Fictibacillus solisalsi</name>
    <dbReference type="NCBI Taxonomy" id="459525"/>
    <lineage>
        <taxon>Bacteria</taxon>
        <taxon>Bacillati</taxon>
        <taxon>Bacillota</taxon>
        <taxon>Bacilli</taxon>
        <taxon>Bacillales</taxon>
        <taxon>Fictibacillaceae</taxon>
        <taxon>Fictibacillus</taxon>
    </lineage>
</organism>
<dbReference type="Pfam" id="PF13649">
    <property type="entry name" value="Methyltransf_25"/>
    <property type="match status" value="1"/>
</dbReference>
<dbReference type="Gene3D" id="3.40.50.150">
    <property type="entry name" value="Vaccinia Virus protein VP39"/>
    <property type="match status" value="1"/>
</dbReference>
<proteinExistence type="predicted"/>
<name>A0A1G9UEY4_9BACL</name>
<feature type="domain" description="Methyltransferase" evidence="2">
    <location>
        <begin position="164"/>
        <end position="259"/>
    </location>
</feature>
<dbReference type="Proteomes" id="UP000199544">
    <property type="component" value="Unassembled WGS sequence"/>
</dbReference>